<dbReference type="Gene3D" id="3.90.550.10">
    <property type="entry name" value="Spore Coat Polysaccharide Biosynthesis Protein SpsA, Chain A"/>
    <property type="match status" value="1"/>
</dbReference>
<reference evidence="1 2" key="1">
    <citation type="journal article" date="2019" name="PLoS Biol.">
        <title>Sex chromosomes control vertical transmission of feminizing Wolbachia symbionts in an isopod.</title>
        <authorList>
            <person name="Becking T."/>
            <person name="Chebbi M.A."/>
            <person name="Giraud I."/>
            <person name="Moumen B."/>
            <person name="Laverre T."/>
            <person name="Caubet Y."/>
            <person name="Peccoud J."/>
            <person name="Gilbert C."/>
            <person name="Cordaux R."/>
        </authorList>
    </citation>
    <scope>NUCLEOTIDE SEQUENCE [LARGE SCALE GENOMIC DNA]</scope>
    <source>
        <strain evidence="1">ANa2</strain>
        <tissue evidence="1">Whole body excluding digestive tract and cuticle</tissue>
    </source>
</reference>
<dbReference type="OrthoDB" id="10535640at2759"/>
<comment type="caution">
    <text evidence="1">The sequence shown here is derived from an EMBL/GenBank/DDBJ whole genome shotgun (WGS) entry which is preliminary data.</text>
</comment>
<gene>
    <name evidence="1" type="ORF">Anas_12140</name>
</gene>
<keyword evidence="2" id="KW-1185">Reference proteome</keyword>
<evidence type="ECO:0000313" key="1">
    <source>
        <dbReference type="EMBL" id="KAB7494778.1"/>
    </source>
</evidence>
<organism evidence="1 2">
    <name type="scientific">Armadillidium nasatum</name>
    <dbReference type="NCBI Taxonomy" id="96803"/>
    <lineage>
        <taxon>Eukaryota</taxon>
        <taxon>Metazoa</taxon>
        <taxon>Ecdysozoa</taxon>
        <taxon>Arthropoda</taxon>
        <taxon>Crustacea</taxon>
        <taxon>Multicrustacea</taxon>
        <taxon>Malacostraca</taxon>
        <taxon>Eumalacostraca</taxon>
        <taxon>Peracarida</taxon>
        <taxon>Isopoda</taxon>
        <taxon>Oniscidea</taxon>
        <taxon>Crinocheta</taxon>
        <taxon>Armadillidiidae</taxon>
        <taxon>Armadillidium</taxon>
    </lineage>
</organism>
<dbReference type="InterPro" id="IPR029044">
    <property type="entry name" value="Nucleotide-diphossugar_trans"/>
</dbReference>
<dbReference type="Proteomes" id="UP000326759">
    <property type="component" value="Unassembled WGS sequence"/>
</dbReference>
<sequence>MANHLHSNSYTYTAFTYSEKGQLPFLLSNFGSGDVLTPERKNGEAYLDRIIPNLAEYYNGEENFPTVHIIAVISNEKLEKLFDFLRRILTLSYPKEKIYISIVLQGDNKGNHKKELEKMLQKQEVKKYKRIQVLSTGENYYKTYQKAW</sequence>
<dbReference type="AlphaFoldDB" id="A0A5N5SM38"/>
<proteinExistence type="predicted"/>
<accession>A0A5N5SM38</accession>
<evidence type="ECO:0000313" key="2">
    <source>
        <dbReference type="Proteomes" id="UP000326759"/>
    </source>
</evidence>
<protein>
    <submittedName>
        <fullName evidence="1">Uncharacterized protein</fullName>
    </submittedName>
</protein>
<name>A0A5N5SM38_9CRUS</name>
<dbReference type="EMBL" id="SEYY01023577">
    <property type="protein sequence ID" value="KAB7494778.1"/>
    <property type="molecule type" value="Genomic_DNA"/>
</dbReference>